<sequence>MDNGVFYYFSHLPVELRLAVWDAALSAGSVLGIEEVNRRAGKEYLLLNPFIGWDASDMSQVCRESRLVVIQRCEKIKLPRFLHYISAERPVHWVDFSRTTFHLEPVPNRDYYYAINDFLNLHQTYASKLQYMSFEYVGWPPFGPICACLADYWTSLKAIFILAHEDVFGVDTGHHGHVVDDEDNRWVLPGSVLGYDESQWSAVPPRASISDTLDVGLSCSSIHGGPLLVLPIGYSWYTTVGRSDLRERRVATSV</sequence>
<dbReference type="Pfam" id="PF20150">
    <property type="entry name" value="2EXR"/>
    <property type="match status" value="1"/>
</dbReference>
<reference evidence="2" key="1">
    <citation type="journal article" date="2021" name="Nat. Commun.">
        <title>Genetic determinants of endophytism in the Arabidopsis root mycobiome.</title>
        <authorList>
            <person name="Mesny F."/>
            <person name="Miyauchi S."/>
            <person name="Thiergart T."/>
            <person name="Pickel B."/>
            <person name="Atanasova L."/>
            <person name="Karlsson M."/>
            <person name="Huettel B."/>
            <person name="Barry K.W."/>
            <person name="Haridas S."/>
            <person name="Chen C."/>
            <person name="Bauer D."/>
            <person name="Andreopoulos W."/>
            <person name="Pangilinan J."/>
            <person name="LaButti K."/>
            <person name="Riley R."/>
            <person name="Lipzen A."/>
            <person name="Clum A."/>
            <person name="Drula E."/>
            <person name="Henrissat B."/>
            <person name="Kohler A."/>
            <person name="Grigoriev I.V."/>
            <person name="Martin F.M."/>
            <person name="Hacquard S."/>
        </authorList>
    </citation>
    <scope>NUCLEOTIDE SEQUENCE</scope>
    <source>
        <strain evidence="2">MPI-SDFR-AT-0073</strain>
    </source>
</reference>
<feature type="domain" description="2EXR" evidence="1">
    <location>
        <begin position="6"/>
        <end position="98"/>
    </location>
</feature>
<evidence type="ECO:0000259" key="1">
    <source>
        <dbReference type="Pfam" id="PF20150"/>
    </source>
</evidence>
<keyword evidence="3" id="KW-1185">Reference proteome</keyword>
<organism evidence="2 3">
    <name type="scientific">Truncatella angustata</name>
    <dbReference type="NCBI Taxonomy" id="152316"/>
    <lineage>
        <taxon>Eukaryota</taxon>
        <taxon>Fungi</taxon>
        <taxon>Dikarya</taxon>
        <taxon>Ascomycota</taxon>
        <taxon>Pezizomycotina</taxon>
        <taxon>Sordariomycetes</taxon>
        <taxon>Xylariomycetidae</taxon>
        <taxon>Amphisphaeriales</taxon>
        <taxon>Sporocadaceae</taxon>
        <taxon>Truncatella</taxon>
    </lineage>
</organism>
<gene>
    <name evidence="2" type="ORF">BKA67DRAFT_662165</name>
</gene>
<protein>
    <recommendedName>
        <fullName evidence="1">2EXR domain-containing protein</fullName>
    </recommendedName>
</protein>
<name>A0A9P8UCZ0_9PEZI</name>
<accession>A0A9P8UCZ0</accession>
<dbReference type="AlphaFoldDB" id="A0A9P8UCZ0"/>
<proteinExistence type="predicted"/>
<comment type="caution">
    <text evidence="2">The sequence shown here is derived from an EMBL/GenBank/DDBJ whole genome shotgun (WGS) entry which is preliminary data.</text>
</comment>
<dbReference type="InterPro" id="IPR045518">
    <property type="entry name" value="2EXR"/>
</dbReference>
<dbReference type="OrthoDB" id="3596450at2759"/>
<dbReference type="RefSeq" id="XP_045953875.1">
    <property type="nucleotide sequence ID" value="XM_046107949.1"/>
</dbReference>
<dbReference type="GeneID" id="70136840"/>
<dbReference type="Proteomes" id="UP000758603">
    <property type="component" value="Unassembled WGS sequence"/>
</dbReference>
<evidence type="ECO:0000313" key="2">
    <source>
        <dbReference type="EMBL" id="KAH6647363.1"/>
    </source>
</evidence>
<evidence type="ECO:0000313" key="3">
    <source>
        <dbReference type="Proteomes" id="UP000758603"/>
    </source>
</evidence>
<dbReference type="EMBL" id="JAGPXC010000008">
    <property type="protein sequence ID" value="KAH6647363.1"/>
    <property type="molecule type" value="Genomic_DNA"/>
</dbReference>